<comment type="caution">
    <text evidence="1">The sequence shown here is derived from an EMBL/GenBank/DDBJ whole genome shotgun (WGS) entry which is preliminary data.</text>
</comment>
<dbReference type="AlphaFoldDB" id="A0AAN6TWU7"/>
<sequence>MLTVPPQYYPVQGGLGQPPMMMYCNPYLPPLAPPPYTQLPASLAAPAGLTLGTTLAVGPNGQLYQYISGFNNSNRFPVSAPVIDPDFPAANHINSTGGAGVEPGFNYFFPTEHAKVIVLKCSAPPWTLVPGTYSDIPYHAAKVPANITLAELLVGFGATNPDKARNQLWECYPQGGGAWGWKEHVTGDDVIMMARTVRDMGWVEKRDGCVQTVYLWITKS</sequence>
<dbReference type="RefSeq" id="XP_062645765.1">
    <property type="nucleotide sequence ID" value="XM_062789217.1"/>
</dbReference>
<accession>A0AAN6TWU7</accession>
<name>A0AAN6TWU7_9PEZI</name>
<evidence type="ECO:0000313" key="2">
    <source>
        <dbReference type="Proteomes" id="UP001302602"/>
    </source>
</evidence>
<dbReference type="GeneID" id="87825987"/>
<evidence type="ECO:0000313" key="1">
    <source>
        <dbReference type="EMBL" id="KAK4121994.1"/>
    </source>
</evidence>
<proteinExistence type="predicted"/>
<dbReference type="EMBL" id="MU853232">
    <property type="protein sequence ID" value="KAK4121994.1"/>
    <property type="molecule type" value="Genomic_DNA"/>
</dbReference>
<organism evidence="1 2">
    <name type="scientific">Parathielavia appendiculata</name>
    <dbReference type="NCBI Taxonomy" id="2587402"/>
    <lineage>
        <taxon>Eukaryota</taxon>
        <taxon>Fungi</taxon>
        <taxon>Dikarya</taxon>
        <taxon>Ascomycota</taxon>
        <taxon>Pezizomycotina</taxon>
        <taxon>Sordariomycetes</taxon>
        <taxon>Sordariomycetidae</taxon>
        <taxon>Sordariales</taxon>
        <taxon>Chaetomiaceae</taxon>
        <taxon>Parathielavia</taxon>
    </lineage>
</organism>
<reference evidence="1" key="2">
    <citation type="submission" date="2023-05" db="EMBL/GenBank/DDBJ databases">
        <authorList>
            <consortium name="Lawrence Berkeley National Laboratory"/>
            <person name="Steindorff A."/>
            <person name="Hensen N."/>
            <person name="Bonometti L."/>
            <person name="Westerberg I."/>
            <person name="Brannstrom I.O."/>
            <person name="Guillou S."/>
            <person name="Cros-Aarteil S."/>
            <person name="Calhoun S."/>
            <person name="Haridas S."/>
            <person name="Kuo A."/>
            <person name="Mondo S."/>
            <person name="Pangilinan J."/>
            <person name="Riley R."/>
            <person name="Labutti K."/>
            <person name="Andreopoulos B."/>
            <person name="Lipzen A."/>
            <person name="Chen C."/>
            <person name="Yanf M."/>
            <person name="Daum C."/>
            <person name="Ng V."/>
            <person name="Clum A."/>
            <person name="Ohm R."/>
            <person name="Martin F."/>
            <person name="Silar P."/>
            <person name="Natvig D."/>
            <person name="Lalanne C."/>
            <person name="Gautier V."/>
            <person name="Ament-Velasquez S.L."/>
            <person name="Kruys A."/>
            <person name="Hutchinson M.I."/>
            <person name="Powell A.J."/>
            <person name="Barry K."/>
            <person name="Miller A.N."/>
            <person name="Grigoriev I.V."/>
            <person name="Debuchy R."/>
            <person name="Gladieux P."/>
            <person name="Thoren M.H."/>
            <person name="Johannesson H."/>
        </authorList>
    </citation>
    <scope>NUCLEOTIDE SEQUENCE</scope>
    <source>
        <strain evidence="1">CBS 731.68</strain>
    </source>
</reference>
<dbReference type="Proteomes" id="UP001302602">
    <property type="component" value="Unassembled WGS sequence"/>
</dbReference>
<reference evidence="1" key="1">
    <citation type="journal article" date="2023" name="Mol. Phylogenet. Evol.">
        <title>Genome-scale phylogeny and comparative genomics of the fungal order Sordariales.</title>
        <authorList>
            <person name="Hensen N."/>
            <person name="Bonometti L."/>
            <person name="Westerberg I."/>
            <person name="Brannstrom I.O."/>
            <person name="Guillou S."/>
            <person name="Cros-Aarteil S."/>
            <person name="Calhoun S."/>
            <person name="Haridas S."/>
            <person name="Kuo A."/>
            <person name="Mondo S."/>
            <person name="Pangilinan J."/>
            <person name="Riley R."/>
            <person name="LaButti K."/>
            <person name="Andreopoulos B."/>
            <person name="Lipzen A."/>
            <person name="Chen C."/>
            <person name="Yan M."/>
            <person name="Daum C."/>
            <person name="Ng V."/>
            <person name="Clum A."/>
            <person name="Steindorff A."/>
            <person name="Ohm R.A."/>
            <person name="Martin F."/>
            <person name="Silar P."/>
            <person name="Natvig D.O."/>
            <person name="Lalanne C."/>
            <person name="Gautier V."/>
            <person name="Ament-Velasquez S.L."/>
            <person name="Kruys A."/>
            <person name="Hutchinson M.I."/>
            <person name="Powell A.J."/>
            <person name="Barry K."/>
            <person name="Miller A.N."/>
            <person name="Grigoriev I.V."/>
            <person name="Debuchy R."/>
            <person name="Gladieux P."/>
            <person name="Hiltunen Thoren M."/>
            <person name="Johannesson H."/>
        </authorList>
    </citation>
    <scope>NUCLEOTIDE SEQUENCE</scope>
    <source>
        <strain evidence="1">CBS 731.68</strain>
    </source>
</reference>
<protein>
    <submittedName>
        <fullName evidence="1">Uncharacterized protein</fullName>
    </submittedName>
</protein>
<keyword evidence="2" id="KW-1185">Reference proteome</keyword>
<gene>
    <name evidence="1" type="ORF">N657DRAFT_576921</name>
</gene>